<dbReference type="Proteomes" id="UP000027265">
    <property type="component" value="Unassembled WGS sequence"/>
</dbReference>
<evidence type="ECO:0000313" key="1">
    <source>
        <dbReference type="EMBL" id="KDQ55330.1"/>
    </source>
</evidence>
<dbReference type="STRING" id="933084.A0A067PNF1"/>
<dbReference type="EMBL" id="KL197725">
    <property type="protein sequence ID" value="KDQ55330.1"/>
    <property type="molecule type" value="Genomic_DNA"/>
</dbReference>
<protein>
    <recommendedName>
        <fullName evidence="3">DUF4218 domain-containing protein</fullName>
    </recommendedName>
</protein>
<gene>
    <name evidence="1" type="ORF">JAAARDRAFT_100053</name>
</gene>
<keyword evidence="2" id="KW-1185">Reference proteome</keyword>
<reference evidence="2" key="1">
    <citation type="journal article" date="2014" name="Proc. Natl. Acad. Sci. U.S.A.">
        <title>Extensive sampling of basidiomycete genomes demonstrates inadequacy of the white-rot/brown-rot paradigm for wood decay fungi.</title>
        <authorList>
            <person name="Riley R."/>
            <person name="Salamov A.A."/>
            <person name="Brown D.W."/>
            <person name="Nagy L.G."/>
            <person name="Floudas D."/>
            <person name="Held B.W."/>
            <person name="Levasseur A."/>
            <person name="Lombard V."/>
            <person name="Morin E."/>
            <person name="Otillar R."/>
            <person name="Lindquist E.A."/>
            <person name="Sun H."/>
            <person name="LaButti K.M."/>
            <person name="Schmutz J."/>
            <person name="Jabbour D."/>
            <person name="Luo H."/>
            <person name="Baker S.E."/>
            <person name="Pisabarro A.G."/>
            <person name="Walton J.D."/>
            <person name="Blanchette R.A."/>
            <person name="Henrissat B."/>
            <person name="Martin F."/>
            <person name="Cullen D."/>
            <person name="Hibbett D.S."/>
            <person name="Grigoriev I.V."/>
        </authorList>
    </citation>
    <scope>NUCLEOTIDE SEQUENCE [LARGE SCALE GENOMIC DNA]</scope>
    <source>
        <strain evidence="2">MUCL 33604</strain>
    </source>
</reference>
<dbReference type="AlphaFoldDB" id="A0A067PNF1"/>
<organism evidence="1 2">
    <name type="scientific">Jaapia argillacea MUCL 33604</name>
    <dbReference type="NCBI Taxonomy" id="933084"/>
    <lineage>
        <taxon>Eukaryota</taxon>
        <taxon>Fungi</taxon>
        <taxon>Dikarya</taxon>
        <taxon>Basidiomycota</taxon>
        <taxon>Agaricomycotina</taxon>
        <taxon>Agaricomycetes</taxon>
        <taxon>Agaricomycetidae</taxon>
        <taxon>Jaapiales</taxon>
        <taxon>Jaapiaceae</taxon>
        <taxon>Jaapia</taxon>
    </lineage>
</organism>
<accession>A0A067PNF1</accession>
<evidence type="ECO:0000313" key="2">
    <source>
        <dbReference type="Proteomes" id="UP000027265"/>
    </source>
</evidence>
<dbReference type="InParanoid" id="A0A067PNF1"/>
<evidence type="ECO:0008006" key="3">
    <source>
        <dbReference type="Google" id="ProtNLM"/>
    </source>
</evidence>
<dbReference type="HOGENOM" id="CLU_081367_1_0_1"/>
<feature type="non-terminal residue" evidence="1">
    <location>
        <position position="140"/>
    </location>
</feature>
<feature type="non-terminal residue" evidence="1">
    <location>
        <position position="1"/>
    </location>
</feature>
<sequence>GSSSHGKLKADQWRSAAEFNLPVALIADLWDLADAVDDVDREQCLSWSNNTMNGMVAVNYATFRRTSAACADKYTIFMKAYIDGLKTLFPEFDLRLNHHLALHLGKLLKNLGPVHGWWVFPFEHIVGVLQQVNTNPKLGM</sequence>
<name>A0A067PNF1_9AGAM</name>
<dbReference type="OrthoDB" id="3269001at2759"/>
<proteinExistence type="predicted"/>